<proteinExistence type="predicted"/>
<dbReference type="AlphaFoldDB" id="A0A5K7SGG3"/>
<evidence type="ECO:0000313" key="1">
    <source>
        <dbReference type="EMBL" id="BBE20586.1"/>
    </source>
</evidence>
<name>A0A5K7SGG3_9BACT</name>
<protein>
    <submittedName>
        <fullName evidence="1">Uncharacterized protein</fullName>
    </submittedName>
</protein>
<dbReference type="Proteomes" id="UP001193389">
    <property type="component" value="Chromosome"/>
</dbReference>
<organism evidence="1 2">
    <name type="scientific">Aquipluma nitroreducens</name>
    <dbReference type="NCBI Taxonomy" id="2010828"/>
    <lineage>
        <taxon>Bacteria</taxon>
        <taxon>Pseudomonadati</taxon>
        <taxon>Bacteroidota</taxon>
        <taxon>Bacteroidia</taxon>
        <taxon>Marinilabiliales</taxon>
        <taxon>Prolixibacteraceae</taxon>
        <taxon>Aquipluma</taxon>
    </lineage>
</organism>
<sequence length="54" mass="6362">MGKSIAEKRKKKFNLNLQPYNHQTIYQFNHLTIKPFNRSAPITTWTLEHPSGVH</sequence>
<reference evidence="1" key="1">
    <citation type="journal article" date="2020" name="Int. J. Syst. Evol. Microbiol.">
        <title>Aquipluma nitroreducens gen. nov. sp. nov., a novel facultatively anaerobic bacterium isolated from a freshwater lake.</title>
        <authorList>
            <person name="Watanabe M."/>
            <person name="Kojima H."/>
            <person name="Fukui M."/>
        </authorList>
    </citation>
    <scope>NUCLEOTIDE SEQUENCE</scope>
    <source>
        <strain evidence="1">MeG22</strain>
    </source>
</reference>
<accession>A0A5K7SGG3</accession>
<evidence type="ECO:0000313" key="2">
    <source>
        <dbReference type="Proteomes" id="UP001193389"/>
    </source>
</evidence>
<gene>
    <name evidence="1" type="ORF">AQPE_4780</name>
</gene>
<keyword evidence="2" id="KW-1185">Reference proteome</keyword>
<dbReference type="KEGG" id="anf:AQPE_4780"/>
<dbReference type="EMBL" id="AP018694">
    <property type="protein sequence ID" value="BBE20586.1"/>
    <property type="molecule type" value="Genomic_DNA"/>
</dbReference>